<evidence type="ECO:0000313" key="3">
    <source>
        <dbReference type="Proteomes" id="UP000054408"/>
    </source>
</evidence>
<name>A0A0L0DPB6_THETB</name>
<reference evidence="2 3" key="1">
    <citation type="submission" date="2010-05" db="EMBL/GenBank/DDBJ databases">
        <title>The Genome Sequence of Thecamonas trahens ATCC 50062.</title>
        <authorList>
            <consortium name="The Broad Institute Genome Sequencing Platform"/>
            <person name="Russ C."/>
            <person name="Cuomo C."/>
            <person name="Shea T."/>
            <person name="Young S.K."/>
            <person name="Zeng Q."/>
            <person name="Koehrsen M."/>
            <person name="Haas B."/>
            <person name="Borodovsky M."/>
            <person name="Guigo R."/>
            <person name="Alvarado L."/>
            <person name="Berlin A."/>
            <person name="Bochicchio J."/>
            <person name="Borenstein D."/>
            <person name="Chapman S."/>
            <person name="Chen Z."/>
            <person name="Freedman E."/>
            <person name="Gellesch M."/>
            <person name="Goldberg J."/>
            <person name="Griggs A."/>
            <person name="Gujja S."/>
            <person name="Heilman E."/>
            <person name="Heiman D."/>
            <person name="Hepburn T."/>
            <person name="Howarth C."/>
            <person name="Jen D."/>
            <person name="Larson L."/>
            <person name="Mehta T."/>
            <person name="Park D."/>
            <person name="Pearson M."/>
            <person name="Roberts A."/>
            <person name="Saif S."/>
            <person name="Shenoy N."/>
            <person name="Sisk P."/>
            <person name="Stolte C."/>
            <person name="Sykes S."/>
            <person name="Thomson T."/>
            <person name="Walk T."/>
            <person name="White J."/>
            <person name="Yandava C."/>
            <person name="Burger G."/>
            <person name="Gray M.W."/>
            <person name="Holland P.W.H."/>
            <person name="King N."/>
            <person name="Lang F.B.F."/>
            <person name="Roger A.J."/>
            <person name="Ruiz-Trillo I."/>
            <person name="Lander E."/>
            <person name="Nusbaum C."/>
        </authorList>
    </citation>
    <scope>NUCLEOTIDE SEQUENCE [LARGE SCALE GENOMIC DNA]</scope>
    <source>
        <strain evidence="2 3">ATCC 50062</strain>
    </source>
</reference>
<keyword evidence="3" id="KW-1185">Reference proteome</keyword>
<feature type="transmembrane region" description="Helical" evidence="1">
    <location>
        <begin position="74"/>
        <end position="94"/>
    </location>
</feature>
<dbReference type="Proteomes" id="UP000054408">
    <property type="component" value="Unassembled WGS sequence"/>
</dbReference>
<dbReference type="GeneID" id="25568276"/>
<keyword evidence="1" id="KW-0472">Membrane</keyword>
<dbReference type="EMBL" id="GL349486">
    <property type="protein sequence ID" value="KNC54144.1"/>
    <property type="molecule type" value="Genomic_DNA"/>
</dbReference>
<proteinExistence type="predicted"/>
<feature type="transmembrane region" description="Helical" evidence="1">
    <location>
        <begin position="12"/>
        <end position="33"/>
    </location>
</feature>
<dbReference type="RefSeq" id="XP_013753965.1">
    <property type="nucleotide sequence ID" value="XM_013898511.1"/>
</dbReference>
<keyword evidence="1" id="KW-1133">Transmembrane helix</keyword>
<dbReference type="AlphaFoldDB" id="A0A0L0DPB6"/>
<gene>
    <name evidence="2" type="ORF">AMSG_09923</name>
</gene>
<feature type="transmembrane region" description="Helical" evidence="1">
    <location>
        <begin position="45"/>
        <end position="62"/>
    </location>
</feature>
<evidence type="ECO:0000256" key="1">
    <source>
        <dbReference type="SAM" id="Phobius"/>
    </source>
</evidence>
<keyword evidence="1" id="KW-0812">Transmembrane</keyword>
<feature type="transmembrane region" description="Helical" evidence="1">
    <location>
        <begin position="106"/>
        <end position="125"/>
    </location>
</feature>
<protein>
    <submittedName>
        <fullName evidence="2">Uncharacterized protein</fullName>
    </submittedName>
</protein>
<sequence>MVNFFNWVSRVVHLSSGSFLIGATAYPFFVPAAYDSVAQPSSASMMYAVVALLVSGLYNAGAAKPSNMASGAGFWRMLIYGIKGSMLLACSPVLDKFVAVPEQKAQIRLAALMAALGAGAFARFFREENTLAIKAE</sequence>
<evidence type="ECO:0000313" key="2">
    <source>
        <dbReference type="EMBL" id="KNC54144.1"/>
    </source>
</evidence>
<accession>A0A0L0DPB6</accession>
<organism evidence="2 3">
    <name type="scientific">Thecamonas trahens ATCC 50062</name>
    <dbReference type="NCBI Taxonomy" id="461836"/>
    <lineage>
        <taxon>Eukaryota</taxon>
        <taxon>Apusozoa</taxon>
        <taxon>Apusomonadida</taxon>
        <taxon>Apusomonadidae</taxon>
        <taxon>Thecamonas</taxon>
    </lineage>
</organism>